<keyword evidence="1" id="KW-0812">Transmembrane</keyword>
<protein>
    <submittedName>
        <fullName evidence="4">Uncharacterized protein LOC106750176 isoform X1</fullName>
    </submittedName>
</protein>
<dbReference type="Proteomes" id="UP000515204">
    <property type="component" value="Unplaced"/>
</dbReference>
<dbReference type="PANTHER" id="PTHR21377">
    <property type="entry name" value="PROTEIN FAM210B, MITOCHONDRIAL"/>
    <property type="match status" value="1"/>
</dbReference>
<dbReference type="InterPro" id="IPR009688">
    <property type="entry name" value="FAM210A/B-like_dom"/>
</dbReference>
<dbReference type="GeneID" id="106750176"/>
<evidence type="ECO:0000313" key="3">
    <source>
        <dbReference type="Proteomes" id="UP000515204"/>
    </source>
</evidence>
<dbReference type="AlphaFoldDB" id="A0A6P3Y6V5"/>
<dbReference type="Pfam" id="PF06916">
    <property type="entry name" value="FAM210A-B_dom"/>
    <property type="match status" value="1"/>
</dbReference>
<feature type="transmembrane region" description="Helical" evidence="1">
    <location>
        <begin position="239"/>
        <end position="262"/>
    </location>
</feature>
<accession>A0A6P3Y6V5</accession>
<name>A0A6P3Y6V5_DINQU</name>
<keyword evidence="3" id="KW-1185">Reference proteome</keyword>
<dbReference type="RefSeq" id="XP_014485799.1">
    <property type="nucleotide sequence ID" value="XM_014630313.1"/>
</dbReference>
<dbReference type="GO" id="GO:0005739">
    <property type="term" value="C:mitochondrion"/>
    <property type="evidence" value="ECO:0007669"/>
    <property type="project" value="TreeGrafter"/>
</dbReference>
<proteinExistence type="predicted"/>
<reference evidence="4" key="1">
    <citation type="submission" date="2025-08" db="UniProtKB">
        <authorList>
            <consortium name="RefSeq"/>
        </authorList>
    </citation>
    <scope>IDENTIFICATION</scope>
</reference>
<evidence type="ECO:0000313" key="4">
    <source>
        <dbReference type="RefSeq" id="XP_014485799.1"/>
    </source>
</evidence>
<dbReference type="KEGG" id="dqu:106750176"/>
<dbReference type="InterPro" id="IPR045866">
    <property type="entry name" value="FAM210A/B-like"/>
</dbReference>
<gene>
    <name evidence="4" type="primary">LOC106750176</name>
</gene>
<evidence type="ECO:0000256" key="1">
    <source>
        <dbReference type="SAM" id="Phobius"/>
    </source>
</evidence>
<dbReference type="PANTHER" id="PTHR21377:SF0">
    <property type="entry name" value="PROTEIN FAM210B, MITOCHONDRIAL"/>
    <property type="match status" value="1"/>
</dbReference>
<dbReference type="OrthoDB" id="426386at2759"/>
<sequence>MALSRINALDVMNALTRASRAAMALEMQRATPAAIHREQLHVTSVRRYPEPPQLDLPSNMRDIFANETGRFTPERARDIALYSENGGLAVANATGYPKIHDNGHVDSYDCFGAVSLCGTMQTNVPKPYRSRGTHAWVLRSTHLNMPGGQWTRGGKYIAEDMQRSHYRNLRPESCSGSAINISIMRQLLRTTHGPVRYTIRVTYSTDASKTLKDGVKDQTQASKLAVSKRDRFRLMLRDYGVTMFVFHITISLISLGACYMVVVSGVDVMSFARKITGGSEEVDKIIKVSTDFVIAYTVHKILAPVRISITLAVTPLLVKYLRRIGLLKIPKRPTSSSSSRSYGCSRYKT</sequence>
<feature type="domain" description="DUF1279" evidence="2">
    <location>
        <begin position="231"/>
        <end position="316"/>
    </location>
</feature>
<keyword evidence="1" id="KW-0472">Membrane</keyword>
<evidence type="ECO:0000259" key="2">
    <source>
        <dbReference type="Pfam" id="PF06916"/>
    </source>
</evidence>
<keyword evidence="1" id="KW-1133">Transmembrane helix</keyword>
<organism evidence="3 4">
    <name type="scientific">Dinoponera quadriceps</name>
    <name type="common">South American ant</name>
    <dbReference type="NCBI Taxonomy" id="609295"/>
    <lineage>
        <taxon>Eukaryota</taxon>
        <taxon>Metazoa</taxon>
        <taxon>Ecdysozoa</taxon>
        <taxon>Arthropoda</taxon>
        <taxon>Hexapoda</taxon>
        <taxon>Insecta</taxon>
        <taxon>Pterygota</taxon>
        <taxon>Neoptera</taxon>
        <taxon>Endopterygota</taxon>
        <taxon>Hymenoptera</taxon>
        <taxon>Apocrita</taxon>
        <taxon>Aculeata</taxon>
        <taxon>Formicoidea</taxon>
        <taxon>Formicidae</taxon>
        <taxon>Ponerinae</taxon>
        <taxon>Ponerini</taxon>
        <taxon>Dinoponera</taxon>
    </lineage>
</organism>